<dbReference type="AlphaFoldDB" id="A0A2N0U1F6"/>
<dbReference type="SUPFAM" id="SSF88723">
    <property type="entry name" value="PIN domain-like"/>
    <property type="match status" value="1"/>
</dbReference>
<organism evidence="3 5">
    <name type="scientific">Salegentibacter salarius</name>
    <dbReference type="NCBI Taxonomy" id="435906"/>
    <lineage>
        <taxon>Bacteria</taxon>
        <taxon>Pseudomonadati</taxon>
        <taxon>Bacteroidota</taxon>
        <taxon>Flavobacteriia</taxon>
        <taxon>Flavobacteriales</taxon>
        <taxon>Flavobacteriaceae</taxon>
        <taxon>Salegentibacter</taxon>
    </lineage>
</organism>
<dbReference type="OrthoDB" id="1148871at2"/>
<dbReference type="InterPro" id="IPR002716">
    <property type="entry name" value="PIN_dom"/>
</dbReference>
<evidence type="ECO:0000313" key="5">
    <source>
        <dbReference type="Proteomes" id="UP000232533"/>
    </source>
</evidence>
<evidence type="ECO:0000313" key="4">
    <source>
        <dbReference type="Proteomes" id="UP000176009"/>
    </source>
</evidence>
<dbReference type="EMBL" id="MJBR01000004">
    <property type="protein sequence ID" value="OEY73639.1"/>
    <property type="molecule type" value="Genomic_DNA"/>
</dbReference>
<gene>
    <name evidence="3" type="ORF">APR40_08445</name>
    <name evidence="2" type="ORF">BHS39_08450</name>
</gene>
<evidence type="ECO:0000313" key="2">
    <source>
        <dbReference type="EMBL" id="OEY73639.1"/>
    </source>
</evidence>
<dbReference type="Proteomes" id="UP000176009">
    <property type="component" value="Unassembled WGS sequence"/>
</dbReference>
<dbReference type="Gene3D" id="3.40.50.1010">
    <property type="entry name" value="5'-nuclease"/>
    <property type="match status" value="1"/>
</dbReference>
<reference evidence="2 4" key="2">
    <citation type="submission" date="2016-09" db="EMBL/GenBank/DDBJ databases">
        <title>Genome Sequence of Salegentibacter salarius,Isolated from a Marine Solar Saltern of the Yellow Sea in South Korea.</title>
        <authorList>
            <person name="Zheng Q."/>
            <person name="Liu Y."/>
        </authorList>
    </citation>
    <scope>NUCLEOTIDE SEQUENCE [LARGE SCALE GENOMIC DNA]</scope>
    <source>
        <strain evidence="2 4">KCTC 12974</strain>
    </source>
</reference>
<dbReference type="Proteomes" id="UP000232533">
    <property type="component" value="Unassembled WGS sequence"/>
</dbReference>
<sequence length="141" mass="15996">MNKRIFIDTNIILDLLGERYPFYKAAAKLASLADKGIVSLIVSPISFATVNYFLSKFESPKIAKEKLRKLKILCEISIIDEQIIEKGLNSNFKDFEDSLQYFSALASECEIIITRNTKDFQKSSLPVMTATQFLKSFSINP</sequence>
<evidence type="ECO:0000259" key="1">
    <source>
        <dbReference type="Pfam" id="PF13470"/>
    </source>
</evidence>
<evidence type="ECO:0000313" key="3">
    <source>
        <dbReference type="EMBL" id="PKD20809.1"/>
    </source>
</evidence>
<keyword evidence="4" id="KW-1185">Reference proteome</keyword>
<dbReference type="RefSeq" id="WP_070053160.1">
    <property type="nucleotide sequence ID" value="NZ_FVZF01000012.1"/>
</dbReference>
<proteinExistence type="predicted"/>
<dbReference type="EMBL" id="LKTR01000006">
    <property type="protein sequence ID" value="PKD20809.1"/>
    <property type="molecule type" value="Genomic_DNA"/>
</dbReference>
<feature type="domain" description="PIN" evidence="1">
    <location>
        <begin position="4"/>
        <end position="118"/>
    </location>
</feature>
<dbReference type="InterPro" id="IPR029060">
    <property type="entry name" value="PIN-like_dom_sf"/>
</dbReference>
<name>A0A2N0U1F6_9FLAO</name>
<dbReference type="Pfam" id="PF13470">
    <property type="entry name" value="PIN_3"/>
    <property type="match status" value="1"/>
</dbReference>
<accession>A0A2N0U1F6</accession>
<comment type="caution">
    <text evidence="3">The sequence shown here is derived from an EMBL/GenBank/DDBJ whole genome shotgun (WGS) entry which is preliminary data.</text>
</comment>
<protein>
    <submittedName>
        <fullName evidence="3">Twitching motility protein PilT</fullName>
    </submittedName>
</protein>
<reference evidence="3 5" key="1">
    <citation type="submission" date="2015-10" db="EMBL/GenBank/DDBJ databases">
        <title>Draft genome sequence of Salegentibacter salinarum KCTC 12975.</title>
        <authorList>
            <person name="Lin W."/>
            <person name="Zheng Q."/>
        </authorList>
    </citation>
    <scope>NUCLEOTIDE SEQUENCE [LARGE SCALE GENOMIC DNA]</scope>
    <source>
        <strain evidence="3 5">KCTC 12974</strain>
    </source>
</reference>